<organism evidence="11 12">
    <name type="scientific">Candidatus Thermofonsia Clade 3 bacterium</name>
    <dbReference type="NCBI Taxonomy" id="2364212"/>
    <lineage>
        <taxon>Bacteria</taxon>
        <taxon>Bacillati</taxon>
        <taxon>Chloroflexota</taxon>
        <taxon>Candidatus Thermofontia</taxon>
        <taxon>Candidatus Thermofonsia Clade 3</taxon>
    </lineage>
</organism>
<evidence type="ECO:0000259" key="10">
    <source>
        <dbReference type="PROSITE" id="PS50109"/>
    </source>
</evidence>
<feature type="domain" description="Histidine kinase" evidence="10">
    <location>
        <begin position="257"/>
        <end position="470"/>
    </location>
</feature>
<dbReference type="FunFam" id="3.30.565.10:FF:000006">
    <property type="entry name" value="Sensor histidine kinase WalK"/>
    <property type="match status" value="1"/>
</dbReference>
<dbReference type="CDD" id="cd00075">
    <property type="entry name" value="HATPase"/>
    <property type="match status" value="1"/>
</dbReference>
<dbReference type="PANTHER" id="PTHR43711:SF1">
    <property type="entry name" value="HISTIDINE KINASE 1"/>
    <property type="match status" value="1"/>
</dbReference>
<proteinExistence type="predicted"/>
<feature type="transmembrane region" description="Helical" evidence="9">
    <location>
        <begin position="20"/>
        <end position="42"/>
    </location>
</feature>
<keyword evidence="9" id="KW-0812">Transmembrane</keyword>
<evidence type="ECO:0000256" key="9">
    <source>
        <dbReference type="SAM" id="Phobius"/>
    </source>
</evidence>
<dbReference type="SUPFAM" id="SSF47384">
    <property type="entry name" value="Homodimeric domain of signal transducing histidine kinase"/>
    <property type="match status" value="1"/>
</dbReference>
<dbReference type="FunFam" id="1.10.287.130:FF:000001">
    <property type="entry name" value="Two-component sensor histidine kinase"/>
    <property type="match status" value="1"/>
</dbReference>
<reference evidence="11 12" key="1">
    <citation type="submission" date="2017-11" db="EMBL/GenBank/DDBJ databases">
        <title>Evolution of Phototrophy in the Chloroflexi Phylum Driven by Horizontal Gene Transfer.</title>
        <authorList>
            <person name="Ward L.M."/>
            <person name="Hemp J."/>
            <person name="Shih P.M."/>
            <person name="Mcglynn S.E."/>
            <person name="Fischer W."/>
        </authorList>
    </citation>
    <scope>NUCLEOTIDE SEQUENCE [LARGE SCALE GENOMIC DNA]</scope>
    <source>
        <strain evidence="11">JP3_7</strain>
    </source>
</reference>
<dbReference type="SMART" id="SM00387">
    <property type="entry name" value="HATPase_c"/>
    <property type="match status" value="1"/>
</dbReference>
<dbReference type="InterPro" id="IPR005467">
    <property type="entry name" value="His_kinase_dom"/>
</dbReference>
<evidence type="ECO:0000256" key="5">
    <source>
        <dbReference type="ARBA" id="ARBA00022777"/>
    </source>
</evidence>
<keyword evidence="5 11" id="KW-0418">Kinase</keyword>
<dbReference type="SMART" id="SM00388">
    <property type="entry name" value="HisKA"/>
    <property type="match status" value="1"/>
</dbReference>
<evidence type="ECO:0000256" key="3">
    <source>
        <dbReference type="ARBA" id="ARBA00022553"/>
    </source>
</evidence>
<dbReference type="InterPro" id="IPR003594">
    <property type="entry name" value="HATPase_dom"/>
</dbReference>
<dbReference type="GO" id="GO:0000155">
    <property type="term" value="F:phosphorelay sensor kinase activity"/>
    <property type="evidence" value="ECO:0007669"/>
    <property type="project" value="InterPro"/>
</dbReference>
<dbReference type="CDD" id="cd00082">
    <property type="entry name" value="HisKA"/>
    <property type="match status" value="1"/>
</dbReference>
<dbReference type="Pfam" id="PF02518">
    <property type="entry name" value="HATPase_c"/>
    <property type="match status" value="1"/>
</dbReference>
<gene>
    <name evidence="11" type="ORF">CUN48_09685</name>
</gene>
<protein>
    <recommendedName>
        <fullName evidence="2">histidine kinase</fullName>
        <ecNumber evidence="2">2.7.13.3</ecNumber>
    </recommendedName>
</protein>
<keyword evidence="9" id="KW-1133">Transmembrane helix</keyword>
<dbReference type="AlphaFoldDB" id="A0A2M8QBS0"/>
<dbReference type="InterPro" id="IPR004358">
    <property type="entry name" value="Sig_transdc_His_kin-like_C"/>
</dbReference>
<dbReference type="PRINTS" id="PR00344">
    <property type="entry name" value="BCTRLSENSOR"/>
</dbReference>
<dbReference type="Gene3D" id="3.30.565.10">
    <property type="entry name" value="Histidine kinase-like ATPase, C-terminal domain"/>
    <property type="match status" value="1"/>
</dbReference>
<dbReference type="Proteomes" id="UP000230790">
    <property type="component" value="Unassembled WGS sequence"/>
</dbReference>
<evidence type="ECO:0000256" key="7">
    <source>
        <dbReference type="ARBA" id="ARBA00023136"/>
    </source>
</evidence>
<evidence type="ECO:0000256" key="2">
    <source>
        <dbReference type="ARBA" id="ARBA00012438"/>
    </source>
</evidence>
<evidence type="ECO:0000256" key="4">
    <source>
        <dbReference type="ARBA" id="ARBA00022679"/>
    </source>
</evidence>
<evidence type="ECO:0000313" key="11">
    <source>
        <dbReference type="EMBL" id="PJF47247.1"/>
    </source>
</evidence>
<sequence length="470" mass="50748">MLNEKQLLNRLRLRLTGVYLATALGLIILLAGLSIVLLRFHFQSAIDDALRNRLALEYLQLGAPLPAELERSYLEWARLRLPAPASSDDKKREPEEEDEDEAKHGEEDAHERASNSVSALPSGAPIEDLVSVFVLRLDGAGRVLVPSAMLPPGFAPNLEAIAAAGRSGADWRTVQTPAGEPVRLLTYALRQEDQTIYLQAGRSLIGQDRVMRQFLIGLLAGGGALAGLAALVSWITAGRAIQPIQAAWARQREFVANASHELRAPLSLIQLSAELATRPDTPPDERQELAGDVLRESRHMARLVSDLLLLSRADAGHLPVRIEAVPVQQVLDSLAGEWRRACAARGVTFEAPPTTAVAQADEGYLRQVLLAVLDNALRYTPAGGRIAVLVASRERWVDIAVSDSGPGIAPEHLPRVFERFYQADAARSDKEHAGLGLSIVRTLVEAMGGHVRLDSPAGGGLTVTISLPKA</sequence>
<evidence type="ECO:0000256" key="1">
    <source>
        <dbReference type="ARBA" id="ARBA00000085"/>
    </source>
</evidence>
<dbReference type="PROSITE" id="PS50109">
    <property type="entry name" value="HIS_KIN"/>
    <property type="match status" value="1"/>
</dbReference>
<keyword evidence="7 9" id="KW-0472">Membrane</keyword>
<dbReference type="Pfam" id="PF00512">
    <property type="entry name" value="HisKA"/>
    <property type="match status" value="1"/>
</dbReference>
<name>A0A2M8QBS0_9CHLR</name>
<feature type="compositionally biased region" description="Basic and acidic residues" evidence="8">
    <location>
        <begin position="101"/>
        <end position="113"/>
    </location>
</feature>
<dbReference type="SUPFAM" id="SSF55874">
    <property type="entry name" value="ATPase domain of HSP90 chaperone/DNA topoisomerase II/histidine kinase"/>
    <property type="match status" value="1"/>
</dbReference>
<dbReference type="PANTHER" id="PTHR43711">
    <property type="entry name" value="TWO-COMPONENT HISTIDINE KINASE"/>
    <property type="match status" value="1"/>
</dbReference>
<evidence type="ECO:0000256" key="6">
    <source>
        <dbReference type="ARBA" id="ARBA00023012"/>
    </source>
</evidence>
<evidence type="ECO:0000313" key="12">
    <source>
        <dbReference type="Proteomes" id="UP000230790"/>
    </source>
</evidence>
<dbReference type="InterPro" id="IPR036890">
    <property type="entry name" value="HATPase_C_sf"/>
</dbReference>
<feature type="transmembrane region" description="Helical" evidence="9">
    <location>
        <begin position="214"/>
        <end position="235"/>
    </location>
</feature>
<dbReference type="InterPro" id="IPR036097">
    <property type="entry name" value="HisK_dim/P_sf"/>
</dbReference>
<keyword evidence="3" id="KW-0597">Phosphoprotein</keyword>
<dbReference type="EMBL" id="PGTN01000059">
    <property type="protein sequence ID" value="PJF47247.1"/>
    <property type="molecule type" value="Genomic_DNA"/>
</dbReference>
<accession>A0A2M8QBS0</accession>
<dbReference type="InterPro" id="IPR050736">
    <property type="entry name" value="Sensor_HK_Regulatory"/>
</dbReference>
<dbReference type="EC" id="2.7.13.3" evidence="2"/>
<feature type="region of interest" description="Disordered" evidence="8">
    <location>
        <begin position="85"/>
        <end position="120"/>
    </location>
</feature>
<dbReference type="InterPro" id="IPR003661">
    <property type="entry name" value="HisK_dim/P_dom"/>
</dbReference>
<comment type="catalytic activity">
    <reaction evidence="1">
        <text>ATP + protein L-histidine = ADP + protein N-phospho-L-histidine.</text>
        <dbReference type="EC" id="2.7.13.3"/>
    </reaction>
</comment>
<dbReference type="Gene3D" id="1.10.287.130">
    <property type="match status" value="1"/>
</dbReference>
<keyword evidence="6" id="KW-0902">Two-component regulatory system</keyword>
<keyword evidence="4" id="KW-0808">Transferase</keyword>
<evidence type="ECO:0000256" key="8">
    <source>
        <dbReference type="SAM" id="MobiDB-lite"/>
    </source>
</evidence>
<comment type="caution">
    <text evidence="11">The sequence shown here is derived from an EMBL/GenBank/DDBJ whole genome shotgun (WGS) entry which is preliminary data.</text>
</comment>